<dbReference type="EMBL" id="CT573072">
    <property type="protein sequence ID" value="CAJ72779.1"/>
    <property type="molecule type" value="Genomic_DNA"/>
</dbReference>
<evidence type="ECO:0000313" key="2">
    <source>
        <dbReference type="EMBL" id="QII09842.1"/>
    </source>
</evidence>
<sequence>MGICAINQAFNQRALFHWHQSSDVCALVFGRLTSFDSRSYDYDPRHRLYFIASGQRTPYFGDSSFYREI</sequence>
<reference evidence="1" key="2">
    <citation type="submission" date="2006-01" db="EMBL/GenBank/DDBJ databases">
        <authorList>
            <person name="Genoscope"/>
        </authorList>
    </citation>
    <scope>NUCLEOTIDE SEQUENCE</scope>
</reference>
<organism evidence="1">
    <name type="scientific">Kuenenia stuttgartiensis</name>
    <dbReference type="NCBI Taxonomy" id="174633"/>
    <lineage>
        <taxon>Bacteria</taxon>
        <taxon>Pseudomonadati</taxon>
        <taxon>Planctomycetota</taxon>
        <taxon>Candidatus Brocadiia</taxon>
        <taxon>Candidatus Brocadiales</taxon>
        <taxon>Candidatus Brocadiaceae</taxon>
        <taxon>Candidatus Kuenenia</taxon>
    </lineage>
</organism>
<accession>Q1Q0C0</accession>
<gene>
    <name evidence="2" type="ORF">KsCSTR_04630</name>
    <name evidence="1" type="ORF">kustd2034</name>
</gene>
<reference evidence="1" key="1">
    <citation type="journal article" date="2006" name="Nature">
        <title>Deciphering the evolution and metabolism of an anammox bacterium from a community genome.</title>
        <authorList>
            <person name="Strous M."/>
            <person name="Pelletier E."/>
            <person name="Mangenot S."/>
            <person name="Rattei T."/>
            <person name="Lehner A."/>
            <person name="Taylor M.W."/>
            <person name="Horn M."/>
            <person name="Daims H."/>
            <person name="Bartol-Mavel D."/>
            <person name="Wincker P."/>
            <person name="Barbe V."/>
            <person name="Fonknechten N."/>
            <person name="Vallenet D."/>
            <person name="Segurens B."/>
            <person name="Schenowitz-Truong C."/>
            <person name="Medigue C."/>
            <person name="Collingro A."/>
            <person name="Snel B."/>
            <person name="Dutilh B.E."/>
            <person name="OpDenCamp H.J.M."/>
            <person name="vanDerDrift C."/>
            <person name="Cirpus I."/>
            <person name="vanDePas-Schoonen K.T."/>
            <person name="Harhangi H.R."/>
            <person name="vanNiftrik L."/>
            <person name="Schmid M."/>
            <person name="Keltjens J."/>
            <person name="vanDeVossenberg J."/>
            <person name="Kartal B."/>
            <person name="Meier H."/>
            <person name="Frishman D."/>
            <person name="Huynen M.A."/>
            <person name="Mewes H."/>
            <person name="Weissenbach J."/>
            <person name="Jetten M.S.M."/>
            <person name="Wagner M."/>
            <person name="LePaslier D."/>
        </authorList>
    </citation>
    <scope>NUCLEOTIDE SEQUENCE</scope>
</reference>
<evidence type="ECO:0000313" key="1">
    <source>
        <dbReference type="EMBL" id="CAJ72779.1"/>
    </source>
</evidence>
<proteinExistence type="predicted"/>
<dbReference type="AlphaFoldDB" id="Q1Q0C0"/>
<evidence type="ECO:0000313" key="3">
    <source>
        <dbReference type="Proteomes" id="UP000501926"/>
    </source>
</evidence>
<name>Q1Q0C0_KUEST</name>
<reference evidence="2 3" key="3">
    <citation type="submission" date="2020-02" db="EMBL/GenBank/DDBJ databases">
        <title>Newly sequenced genome of strain CSTR1 showed variability in Candidatus Kuenenia stuttgartiensis genomes.</title>
        <authorList>
            <person name="Ding C."/>
            <person name="Adrian L."/>
        </authorList>
    </citation>
    <scope>NUCLEOTIDE SEQUENCE [LARGE SCALE GENOMIC DNA]</scope>
    <source>
        <strain evidence="2 3">CSTR1</strain>
    </source>
</reference>
<dbReference type="EMBL" id="CP049055">
    <property type="protein sequence ID" value="QII09842.1"/>
    <property type="molecule type" value="Genomic_DNA"/>
</dbReference>
<protein>
    <submittedName>
        <fullName evidence="1">Uncharacterized protein</fullName>
    </submittedName>
</protein>
<dbReference type="Proteomes" id="UP000501926">
    <property type="component" value="Chromosome"/>
</dbReference>